<sequence>MNYILGGCQIDATGLENEDSFNLTSKVLSTKLVKEILKKDGKERVWQQ</sequence>
<gene>
    <name evidence="1" type="ORF">SDC9_33417</name>
</gene>
<reference evidence="1" key="1">
    <citation type="submission" date="2019-08" db="EMBL/GenBank/DDBJ databases">
        <authorList>
            <person name="Kucharzyk K."/>
            <person name="Murdoch R.W."/>
            <person name="Higgins S."/>
            <person name="Loffler F."/>
        </authorList>
    </citation>
    <scope>NUCLEOTIDE SEQUENCE</scope>
</reference>
<organism evidence="1">
    <name type="scientific">bioreactor metagenome</name>
    <dbReference type="NCBI Taxonomy" id="1076179"/>
    <lineage>
        <taxon>unclassified sequences</taxon>
        <taxon>metagenomes</taxon>
        <taxon>ecological metagenomes</taxon>
    </lineage>
</organism>
<dbReference type="AlphaFoldDB" id="A0A644V874"/>
<accession>A0A644V874</accession>
<dbReference type="EMBL" id="VSSQ01000238">
    <property type="protein sequence ID" value="MPL87417.1"/>
    <property type="molecule type" value="Genomic_DNA"/>
</dbReference>
<comment type="caution">
    <text evidence="1">The sequence shown here is derived from an EMBL/GenBank/DDBJ whole genome shotgun (WGS) entry which is preliminary data.</text>
</comment>
<protein>
    <submittedName>
        <fullName evidence="1">Uncharacterized protein</fullName>
    </submittedName>
</protein>
<name>A0A644V874_9ZZZZ</name>
<proteinExistence type="predicted"/>
<evidence type="ECO:0000313" key="1">
    <source>
        <dbReference type="EMBL" id="MPL87417.1"/>
    </source>
</evidence>